<dbReference type="STRING" id="1294262.GCA_001316085_01404"/>
<dbReference type="PANTHER" id="PTHR42244">
    <property type="entry name" value="ANTITOXIN VAPB3-RELATED"/>
    <property type="match status" value="1"/>
</dbReference>
<dbReference type="EMBL" id="AP018929">
    <property type="protein sequence ID" value="BBG25189.1"/>
    <property type="molecule type" value="Genomic_DNA"/>
</dbReference>
<organism evidence="3 5">
    <name type="scientific">Sulfuracidifex tepidarius</name>
    <dbReference type="NCBI Taxonomy" id="1294262"/>
    <lineage>
        <taxon>Archaea</taxon>
        <taxon>Thermoproteota</taxon>
        <taxon>Thermoprotei</taxon>
        <taxon>Sulfolobales</taxon>
        <taxon>Sulfolobaceae</taxon>
        <taxon>Sulfuracidifex</taxon>
    </lineage>
</organism>
<accession>A0A510DYC6</accession>
<evidence type="ECO:0000256" key="1">
    <source>
        <dbReference type="ARBA" id="ARBA00022649"/>
    </source>
</evidence>
<gene>
    <name evidence="2" type="ORF">IC006_2524</name>
    <name evidence="3" type="ORF">IC007_2537</name>
</gene>
<dbReference type="PANTHER" id="PTHR42244:SF2">
    <property type="entry name" value="ANTITOXIN VAPB3-RELATED"/>
    <property type="match status" value="1"/>
</dbReference>
<keyword evidence="1" id="KW-1277">Toxin-antitoxin system</keyword>
<evidence type="ECO:0000313" key="2">
    <source>
        <dbReference type="EMBL" id="BBG25189.1"/>
    </source>
</evidence>
<evidence type="ECO:0000313" key="4">
    <source>
        <dbReference type="Proteomes" id="UP000322983"/>
    </source>
</evidence>
<dbReference type="KEGG" id="step:IC006_2524"/>
<evidence type="ECO:0000313" key="3">
    <source>
        <dbReference type="EMBL" id="BBG27982.1"/>
    </source>
</evidence>
<evidence type="ECO:0000313" key="5">
    <source>
        <dbReference type="Proteomes" id="UP000325030"/>
    </source>
</evidence>
<dbReference type="InterPro" id="IPR009956">
    <property type="entry name" value="Post-segregation_anti-tox_CcdA"/>
</dbReference>
<protein>
    <submittedName>
        <fullName evidence="3">Antitoxin VapB3</fullName>
    </submittedName>
</protein>
<accession>A0A510E618</accession>
<reference evidence="3 4" key="2">
    <citation type="journal article" date="2020" name="Int. J. Syst. Evol. Microbiol.">
        <title>Sulfuracidifex tepidarius gen. nov., sp. nov. and transfer of Sulfolobus metallicus Huber and Stetter 1992 to the genus Sulfuracidifex as Sulfuracidifex metallicus comb. nov.</title>
        <authorList>
            <person name="Itoh T."/>
            <person name="Miura T."/>
            <person name="Sakai H.D."/>
            <person name="Kato S."/>
            <person name="Ohkuma M."/>
            <person name="Takashina T."/>
        </authorList>
    </citation>
    <scope>NUCLEOTIDE SEQUENCE</scope>
    <source>
        <strain evidence="2 4">IC-006</strain>
        <strain evidence="3">IC-007</strain>
    </source>
</reference>
<sequence>MTISDVISVRVRRELKKKAEELGINFREVVEKALENAINEKKGDELRDTATKIKDLMKDVREEDWVKAVREDRNER</sequence>
<dbReference type="InterPro" id="IPR039709">
    <property type="entry name" value="VapB3-like"/>
</dbReference>
<proteinExistence type="predicted"/>
<dbReference type="Pfam" id="PF07362">
    <property type="entry name" value="CcdA"/>
    <property type="match status" value="1"/>
</dbReference>
<keyword evidence="4" id="KW-1185">Reference proteome</keyword>
<name>A0A510E618_9CREN</name>
<reference evidence="5" key="1">
    <citation type="submission" date="2018-09" db="EMBL/GenBank/DDBJ databases">
        <title>Complete Genome Sequencing of Sulfolobus sp. JCM 16834.</title>
        <authorList>
            <person name="Kato S."/>
            <person name="Itoh T."/>
            <person name="Ohkuma M."/>
        </authorList>
    </citation>
    <scope>NUCLEOTIDE SEQUENCE [LARGE SCALE GENOMIC DNA]</scope>
    <source>
        <strain evidence="5">IC-007</strain>
    </source>
</reference>
<dbReference type="AlphaFoldDB" id="A0A510E618"/>
<dbReference type="EMBL" id="AP018930">
    <property type="protein sequence ID" value="BBG27982.1"/>
    <property type="molecule type" value="Genomic_DNA"/>
</dbReference>
<dbReference type="Proteomes" id="UP000325030">
    <property type="component" value="Chromosome"/>
</dbReference>
<dbReference type="Proteomes" id="UP000322983">
    <property type="component" value="Chromosome"/>
</dbReference>